<evidence type="ECO:0000259" key="1">
    <source>
        <dbReference type="Pfam" id="PF08241"/>
    </source>
</evidence>
<dbReference type="InterPro" id="IPR029063">
    <property type="entry name" value="SAM-dependent_MTases_sf"/>
</dbReference>
<keyword evidence="2" id="KW-0489">Methyltransferase</keyword>
<dbReference type="Proteomes" id="UP000253090">
    <property type="component" value="Unassembled WGS sequence"/>
</dbReference>
<dbReference type="GO" id="GO:0032259">
    <property type="term" value="P:methylation"/>
    <property type="evidence" value="ECO:0007669"/>
    <property type="project" value="UniProtKB-KW"/>
</dbReference>
<dbReference type="GO" id="GO:0008757">
    <property type="term" value="F:S-adenosylmethionine-dependent methyltransferase activity"/>
    <property type="evidence" value="ECO:0007669"/>
    <property type="project" value="InterPro"/>
</dbReference>
<evidence type="ECO:0000313" key="2">
    <source>
        <dbReference type="EMBL" id="RCX23808.1"/>
    </source>
</evidence>
<proteinExistence type="predicted"/>
<evidence type="ECO:0000313" key="3">
    <source>
        <dbReference type="Proteomes" id="UP000253090"/>
    </source>
</evidence>
<dbReference type="InterPro" id="IPR052356">
    <property type="entry name" value="Thiol_S-MT"/>
</dbReference>
<gene>
    <name evidence="2" type="ORF">DFP94_1011412</name>
</gene>
<comment type="caution">
    <text evidence="2">The sequence shown here is derived from an EMBL/GenBank/DDBJ whole genome shotgun (WGS) entry which is preliminary data.</text>
</comment>
<keyword evidence="2" id="KW-0830">Ubiquinone</keyword>
<dbReference type="Gene3D" id="3.40.50.150">
    <property type="entry name" value="Vaccinia Virus protein VP39"/>
    <property type="match status" value="1"/>
</dbReference>
<dbReference type="PANTHER" id="PTHR45036">
    <property type="entry name" value="METHYLTRANSFERASE LIKE 7B"/>
    <property type="match status" value="1"/>
</dbReference>
<name>A0A369BSZ8_9BACL</name>
<dbReference type="OrthoDB" id="9772751at2"/>
<dbReference type="EMBL" id="QPJW01000001">
    <property type="protein sequence ID" value="RCX23808.1"/>
    <property type="molecule type" value="Genomic_DNA"/>
</dbReference>
<dbReference type="RefSeq" id="WP_114495643.1">
    <property type="nucleotide sequence ID" value="NZ_QPJW01000001.1"/>
</dbReference>
<keyword evidence="2" id="KW-0808">Transferase</keyword>
<dbReference type="AlphaFoldDB" id="A0A369BSZ8"/>
<organism evidence="2 3">
    <name type="scientific">Fontibacillus phaseoli</name>
    <dbReference type="NCBI Taxonomy" id="1416533"/>
    <lineage>
        <taxon>Bacteria</taxon>
        <taxon>Bacillati</taxon>
        <taxon>Bacillota</taxon>
        <taxon>Bacilli</taxon>
        <taxon>Bacillales</taxon>
        <taxon>Paenibacillaceae</taxon>
        <taxon>Fontibacillus</taxon>
    </lineage>
</organism>
<dbReference type="InterPro" id="IPR013216">
    <property type="entry name" value="Methyltransf_11"/>
</dbReference>
<sequence length="200" mass="22869">MRVEKQIHKFDKQANMYDRKREKRELGEHRRHLLSSAFGKVLELGVGAGSNLPYYRSDIELTAVDFSPAMLEKVKLANDTKYGLKMEYIQGDVESLLLNEHDFDTVVSTLSLCSYRDPMKVLHNISRWCKPGGRILLLEHGISSNGAIAFAQKTLDPLAYRFVGCHQNRDIMRLIADSPLNIQKAEHHMSGMMHLIWCTP</sequence>
<keyword evidence="3" id="KW-1185">Reference proteome</keyword>
<protein>
    <submittedName>
        <fullName evidence="2">Ubiquinone/menaquinone biosynthesis C-methylase UbiE</fullName>
    </submittedName>
</protein>
<dbReference type="PANTHER" id="PTHR45036:SF1">
    <property type="entry name" value="METHYLTRANSFERASE LIKE 7A"/>
    <property type="match status" value="1"/>
</dbReference>
<feature type="domain" description="Methyltransferase type 11" evidence="1">
    <location>
        <begin position="42"/>
        <end position="136"/>
    </location>
</feature>
<reference evidence="2 3" key="1">
    <citation type="submission" date="2018-07" db="EMBL/GenBank/DDBJ databases">
        <title>Genomic Encyclopedia of Type Strains, Phase III (KMG-III): the genomes of soil and plant-associated and newly described type strains.</title>
        <authorList>
            <person name="Whitman W."/>
        </authorList>
    </citation>
    <scope>NUCLEOTIDE SEQUENCE [LARGE SCALE GENOMIC DNA]</scope>
    <source>
        <strain evidence="2 3">CECT 8333</strain>
    </source>
</reference>
<accession>A0A369BSZ8</accession>
<dbReference type="SUPFAM" id="SSF53335">
    <property type="entry name" value="S-adenosyl-L-methionine-dependent methyltransferases"/>
    <property type="match status" value="1"/>
</dbReference>
<dbReference type="Pfam" id="PF08241">
    <property type="entry name" value="Methyltransf_11"/>
    <property type="match status" value="1"/>
</dbReference>
<dbReference type="CDD" id="cd02440">
    <property type="entry name" value="AdoMet_MTases"/>
    <property type="match status" value="1"/>
</dbReference>